<keyword evidence="2" id="KW-1185">Reference proteome</keyword>
<dbReference type="Proteomes" id="UP000708208">
    <property type="component" value="Unassembled WGS sequence"/>
</dbReference>
<reference evidence="1" key="1">
    <citation type="submission" date="2021-06" db="EMBL/GenBank/DDBJ databases">
        <authorList>
            <person name="Hodson N. C."/>
            <person name="Mongue J. A."/>
            <person name="Jaron S. K."/>
        </authorList>
    </citation>
    <scope>NUCLEOTIDE SEQUENCE</scope>
</reference>
<dbReference type="AlphaFoldDB" id="A0A8J2PK98"/>
<evidence type="ECO:0000313" key="2">
    <source>
        <dbReference type="Proteomes" id="UP000708208"/>
    </source>
</evidence>
<gene>
    <name evidence="1" type="ORF">AFUS01_LOCUS27735</name>
</gene>
<sequence>MWYVVYSNGTTKQEAYDHNWINGTSTFNKTLTLEVTQVICAASLWNVNDWRNASVNVTVQNFLNSFPSR</sequence>
<accession>A0A8J2PK98</accession>
<organism evidence="1 2">
    <name type="scientific">Allacma fusca</name>
    <dbReference type="NCBI Taxonomy" id="39272"/>
    <lineage>
        <taxon>Eukaryota</taxon>
        <taxon>Metazoa</taxon>
        <taxon>Ecdysozoa</taxon>
        <taxon>Arthropoda</taxon>
        <taxon>Hexapoda</taxon>
        <taxon>Collembola</taxon>
        <taxon>Symphypleona</taxon>
        <taxon>Sminthuridae</taxon>
        <taxon>Allacma</taxon>
    </lineage>
</organism>
<comment type="caution">
    <text evidence="1">The sequence shown here is derived from an EMBL/GenBank/DDBJ whole genome shotgun (WGS) entry which is preliminary data.</text>
</comment>
<evidence type="ECO:0000313" key="1">
    <source>
        <dbReference type="EMBL" id="CAG7817154.1"/>
    </source>
</evidence>
<name>A0A8J2PK98_9HEXA</name>
<proteinExistence type="predicted"/>
<protein>
    <submittedName>
        <fullName evidence="1">Uncharacterized protein</fullName>
    </submittedName>
</protein>
<dbReference type="EMBL" id="CAJVCH010386870">
    <property type="protein sequence ID" value="CAG7817154.1"/>
    <property type="molecule type" value="Genomic_DNA"/>
</dbReference>